<dbReference type="EMBL" id="CP018889">
    <property type="protein sequence ID" value="AUI70649.2"/>
    <property type="molecule type" value="Genomic_DNA"/>
</dbReference>
<evidence type="ECO:0000256" key="1">
    <source>
        <dbReference type="SAM" id="SignalP"/>
    </source>
</evidence>
<organism evidence="3 4">
    <name type="scientific">Beggiatoa leptomitoformis</name>
    <dbReference type="NCBI Taxonomy" id="288004"/>
    <lineage>
        <taxon>Bacteria</taxon>
        <taxon>Pseudomonadati</taxon>
        <taxon>Pseudomonadota</taxon>
        <taxon>Gammaproteobacteria</taxon>
        <taxon>Thiotrichales</taxon>
        <taxon>Thiotrichaceae</taxon>
        <taxon>Beggiatoa</taxon>
    </lineage>
</organism>
<feature type="domain" description="Dienelactone hydrolase" evidence="2">
    <location>
        <begin position="44"/>
        <end position="261"/>
    </location>
</feature>
<sequence>MRIKQTVGLLTILLSALLMQNVMAELLTKTVQYKIGDKQFESTLVYEATDTTKRPGVVMVPNWLGPTEAALADAKKIAAKGYVVLMTDMYGVDIRPKNMDEAGVAAKTVRDDRHMMRERINQALTMLKAQADTSPLDINKLAAVGYCFGGGTVLELARSGADIAGVVSFHGNLDTPNLADAKQIKAKILVLHGANDPYVPPEQVDTFTKEMRDAKTDWQLVSFGGAVHSFSDPLANMEGAHYNEKVATRAYLMMDNFFAEIFPK</sequence>
<reference evidence="4" key="1">
    <citation type="submission" date="2016-12" db="EMBL/GenBank/DDBJ databases">
        <title>Complete Genome Sequence of Beggiatoa leptomitiformis D-401.</title>
        <authorList>
            <person name="Fomenkov A."/>
            <person name="Vincze T."/>
            <person name="Grabovich M."/>
            <person name="Anton B.P."/>
            <person name="Dubinina G."/>
            <person name="Orlova M."/>
            <person name="Belousova E."/>
            <person name="Roberts R.J."/>
        </authorList>
    </citation>
    <scope>NUCLEOTIDE SEQUENCE [LARGE SCALE GENOMIC DNA]</scope>
    <source>
        <strain evidence="4">D-401</strain>
    </source>
</reference>
<dbReference type="GO" id="GO:0016787">
    <property type="term" value="F:hydrolase activity"/>
    <property type="evidence" value="ECO:0007669"/>
    <property type="project" value="InterPro"/>
</dbReference>
<dbReference type="PANTHER" id="PTHR22946">
    <property type="entry name" value="DIENELACTONE HYDROLASE DOMAIN-CONTAINING PROTEIN-RELATED"/>
    <property type="match status" value="1"/>
</dbReference>
<dbReference type="OrthoDB" id="9787933at2"/>
<accession>A0A2N9YJJ7</accession>
<evidence type="ECO:0000259" key="2">
    <source>
        <dbReference type="Pfam" id="PF01738"/>
    </source>
</evidence>
<dbReference type="SUPFAM" id="SSF53474">
    <property type="entry name" value="alpha/beta-Hydrolases"/>
    <property type="match status" value="1"/>
</dbReference>
<dbReference type="STRING" id="288004.AL038_10210"/>
<dbReference type="Pfam" id="PF01738">
    <property type="entry name" value="DLH"/>
    <property type="match status" value="1"/>
</dbReference>
<dbReference type="Gene3D" id="3.40.50.1820">
    <property type="entry name" value="alpha/beta hydrolase"/>
    <property type="match status" value="1"/>
</dbReference>
<dbReference type="InterPro" id="IPR050261">
    <property type="entry name" value="FrsA_esterase"/>
</dbReference>
<evidence type="ECO:0000313" key="4">
    <source>
        <dbReference type="Proteomes" id="UP000234271"/>
    </source>
</evidence>
<dbReference type="RefSeq" id="WP_083991494.1">
    <property type="nucleotide sequence ID" value="NZ_CP012373.2"/>
</dbReference>
<dbReference type="InterPro" id="IPR029058">
    <property type="entry name" value="AB_hydrolase_fold"/>
</dbReference>
<dbReference type="Proteomes" id="UP000234271">
    <property type="component" value="Chromosome"/>
</dbReference>
<protein>
    <submittedName>
        <fullName evidence="3">Prolyl oligopeptidase family serine peptidase</fullName>
    </submittedName>
</protein>
<feature type="chain" id="PRO_5024981526" evidence="1">
    <location>
        <begin position="25"/>
        <end position="264"/>
    </location>
</feature>
<dbReference type="AlphaFoldDB" id="A0A2N9YJJ7"/>
<feature type="signal peptide" evidence="1">
    <location>
        <begin position="1"/>
        <end position="24"/>
    </location>
</feature>
<dbReference type="InterPro" id="IPR002925">
    <property type="entry name" value="Dienelactn_hydro"/>
</dbReference>
<proteinExistence type="predicted"/>
<keyword evidence="1" id="KW-0732">Signal</keyword>
<dbReference type="PANTHER" id="PTHR22946:SF4">
    <property type="entry name" value="ESTERASE FRSA"/>
    <property type="match status" value="1"/>
</dbReference>
<name>A0A2N9YJJ7_9GAMM</name>
<gene>
    <name evidence="3" type="ORF">BLE401_14070</name>
</gene>
<keyword evidence="4" id="KW-1185">Reference proteome</keyword>
<evidence type="ECO:0000313" key="3">
    <source>
        <dbReference type="EMBL" id="AUI70649.2"/>
    </source>
</evidence>